<organism evidence="2 3">
    <name type="scientific">Tritrichomonas foetus</name>
    <dbReference type="NCBI Taxonomy" id="1144522"/>
    <lineage>
        <taxon>Eukaryota</taxon>
        <taxon>Metamonada</taxon>
        <taxon>Parabasalia</taxon>
        <taxon>Tritrichomonadida</taxon>
        <taxon>Tritrichomonadidae</taxon>
        <taxon>Tritrichomonas</taxon>
    </lineage>
</organism>
<name>A0A1J4KWN2_9EUKA</name>
<dbReference type="AlphaFoldDB" id="A0A1J4KWN2"/>
<keyword evidence="3" id="KW-1185">Reference proteome</keyword>
<evidence type="ECO:0000313" key="3">
    <source>
        <dbReference type="Proteomes" id="UP000179807"/>
    </source>
</evidence>
<dbReference type="RefSeq" id="XP_068368795.1">
    <property type="nucleotide sequence ID" value="XM_068514286.1"/>
</dbReference>
<protein>
    <submittedName>
        <fullName evidence="2">Uncharacterized protein</fullName>
    </submittedName>
</protein>
<dbReference type="OrthoDB" id="10546249at2759"/>
<comment type="caution">
    <text evidence="2">The sequence shown here is derived from an EMBL/GenBank/DDBJ whole genome shotgun (WGS) entry which is preliminary data.</text>
</comment>
<evidence type="ECO:0000313" key="2">
    <source>
        <dbReference type="EMBL" id="OHT15659.1"/>
    </source>
</evidence>
<dbReference type="GeneID" id="94848990"/>
<reference evidence="2" key="1">
    <citation type="submission" date="2016-10" db="EMBL/GenBank/DDBJ databases">
        <authorList>
            <person name="Benchimol M."/>
            <person name="Almeida L.G."/>
            <person name="Vasconcelos A.T."/>
            <person name="Perreira-Neves A."/>
            <person name="Rosa I.A."/>
            <person name="Tasca T."/>
            <person name="Bogo M.R."/>
            <person name="de Souza W."/>
        </authorList>
    </citation>
    <scope>NUCLEOTIDE SEQUENCE [LARGE SCALE GENOMIC DNA]</scope>
    <source>
        <strain evidence="2">K</strain>
    </source>
</reference>
<sequence length="265" mass="30989">MFNYLFGKSTSSTDLEKLVQQLVAASEKMLARSQCAQNLGNSIYLLVKSEAPAFAVYFERVKEIYDSLALNYKIGAQEQLRAIEDIKDIIIRYPLLQKLEQERDLMKKDYDDLNKKYKDAKANLKTEETAETLAKYRKARIERAQFAEKLIDKSEVFIEYRNRFNRFVTNRSYDAWERYGKSIERVAKDETMLMSKLSDFCKSLRDNVDTPLSILEKIETSRNDLLIDETEYNLIKSGMGFDLDKDIFDDDQSINLVTNYDLPDF</sequence>
<proteinExistence type="predicted"/>
<feature type="coiled-coil region" evidence="1">
    <location>
        <begin position="96"/>
        <end position="130"/>
    </location>
</feature>
<dbReference type="VEuPathDB" id="TrichDB:TRFO_42397"/>
<keyword evidence="1" id="KW-0175">Coiled coil</keyword>
<dbReference type="EMBL" id="MLAK01000202">
    <property type="protein sequence ID" value="OHT15659.1"/>
    <property type="molecule type" value="Genomic_DNA"/>
</dbReference>
<gene>
    <name evidence="2" type="ORF">TRFO_42397</name>
</gene>
<accession>A0A1J4KWN2</accession>
<dbReference type="Proteomes" id="UP000179807">
    <property type="component" value="Unassembled WGS sequence"/>
</dbReference>
<evidence type="ECO:0000256" key="1">
    <source>
        <dbReference type="SAM" id="Coils"/>
    </source>
</evidence>